<accession>A0A6V7Q483</accession>
<evidence type="ECO:0000256" key="4">
    <source>
        <dbReference type="ARBA" id="ARBA00022759"/>
    </source>
</evidence>
<dbReference type="InterPro" id="IPR041373">
    <property type="entry name" value="RT_RNaseH"/>
</dbReference>
<dbReference type="EMBL" id="LR862132">
    <property type="protein sequence ID" value="CAD1837746.1"/>
    <property type="molecule type" value="Genomic_DNA"/>
</dbReference>
<gene>
    <name evidence="8" type="ORF">CB5_LOCUS20957</name>
</gene>
<evidence type="ECO:0000256" key="5">
    <source>
        <dbReference type="ARBA" id="ARBA00022801"/>
    </source>
</evidence>
<dbReference type="CDD" id="cd09274">
    <property type="entry name" value="RNase_HI_RT_Ty3"/>
    <property type="match status" value="1"/>
</dbReference>
<evidence type="ECO:0000256" key="3">
    <source>
        <dbReference type="ARBA" id="ARBA00022722"/>
    </source>
</evidence>
<protein>
    <recommendedName>
        <fullName evidence="7">Reverse transcriptase RNase H-like domain-containing protein</fullName>
    </recommendedName>
</protein>
<dbReference type="PANTHER" id="PTHR37984">
    <property type="entry name" value="PROTEIN CBG26694"/>
    <property type="match status" value="1"/>
</dbReference>
<evidence type="ECO:0000259" key="7">
    <source>
        <dbReference type="Pfam" id="PF17917"/>
    </source>
</evidence>
<keyword evidence="4" id="KW-0255">Endonuclease</keyword>
<dbReference type="InterPro" id="IPR043502">
    <property type="entry name" value="DNA/RNA_pol_sf"/>
</dbReference>
<keyword evidence="3" id="KW-0540">Nuclease</keyword>
<evidence type="ECO:0000256" key="1">
    <source>
        <dbReference type="ARBA" id="ARBA00022679"/>
    </source>
</evidence>
<organism evidence="8">
    <name type="scientific">Ananas comosus var. bracteatus</name>
    <name type="common">red pineapple</name>
    <dbReference type="NCBI Taxonomy" id="296719"/>
    <lineage>
        <taxon>Eukaryota</taxon>
        <taxon>Viridiplantae</taxon>
        <taxon>Streptophyta</taxon>
        <taxon>Embryophyta</taxon>
        <taxon>Tracheophyta</taxon>
        <taxon>Spermatophyta</taxon>
        <taxon>Magnoliopsida</taxon>
        <taxon>Liliopsida</taxon>
        <taxon>Poales</taxon>
        <taxon>Bromeliaceae</taxon>
        <taxon>Bromelioideae</taxon>
        <taxon>Ananas</taxon>
    </lineage>
</organism>
<feature type="domain" description="Reverse transcriptase RNase H-like" evidence="7">
    <location>
        <begin position="5"/>
        <end position="78"/>
    </location>
</feature>
<proteinExistence type="predicted"/>
<evidence type="ECO:0000313" key="8">
    <source>
        <dbReference type="EMBL" id="CAD1837746.1"/>
    </source>
</evidence>
<dbReference type="AlphaFoldDB" id="A0A6V7Q483"/>
<dbReference type="PANTHER" id="PTHR37984:SF5">
    <property type="entry name" value="PROTEIN NYNRIN-LIKE"/>
    <property type="match status" value="1"/>
</dbReference>
<dbReference type="InterPro" id="IPR050951">
    <property type="entry name" value="Retrovirus_Pol_polyprotein"/>
</dbReference>
<dbReference type="SUPFAM" id="SSF56672">
    <property type="entry name" value="DNA/RNA polymerases"/>
    <property type="match status" value="1"/>
</dbReference>
<evidence type="ECO:0000256" key="6">
    <source>
        <dbReference type="ARBA" id="ARBA00022918"/>
    </source>
</evidence>
<keyword evidence="5" id="KW-0378">Hydrolase</keyword>
<keyword evidence="2" id="KW-0548">Nucleotidyltransferase</keyword>
<dbReference type="Pfam" id="PF17917">
    <property type="entry name" value="RT_RNaseH"/>
    <property type="match status" value="1"/>
</dbReference>
<name>A0A6V7Q483_ANACO</name>
<evidence type="ECO:0000256" key="2">
    <source>
        <dbReference type="ARBA" id="ARBA00022695"/>
    </source>
</evidence>
<dbReference type="GO" id="GO:0003964">
    <property type="term" value="F:RNA-directed DNA polymerase activity"/>
    <property type="evidence" value="ECO:0007669"/>
    <property type="project" value="UniProtKB-KW"/>
</dbReference>
<dbReference type="GO" id="GO:0004519">
    <property type="term" value="F:endonuclease activity"/>
    <property type="evidence" value="ECO:0007669"/>
    <property type="project" value="UniProtKB-KW"/>
</dbReference>
<keyword evidence="1" id="KW-0808">Transferase</keyword>
<dbReference type="GO" id="GO:0016787">
    <property type="term" value="F:hydrolase activity"/>
    <property type="evidence" value="ECO:0007669"/>
    <property type="project" value="UniProtKB-KW"/>
</dbReference>
<reference evidence="8" key="1">
    <citation type="submission" date="2020-07" db="EMBL/GenBank/DDBJ databases">
        <authorList>
            <person name="Lin J."/>
        </authorList>
    </citation>
    <scope>NUCLEOTIDE SEQUENCE</scope>
</reference>
<keyword evidence="6" id="KW-0695">RNA-directed DNA polymerase</keyword>
<sequence>MSQDGKPIAYLSKAIGVKHLGLSTYEKEFLTILMAVQKWKHYLSIRTFIIKTNHESLKHLLEQRISTPMQQKGMMKLMGLNYTIQYKKGKENAAADAISRIINEKGITLAITAAIPTWVREVAESYKRDPHCEKMIGELALHQNTQGDYSYGNELL</sequence>